<name>A0A0A9CSC6_ARUDO</name>
<protein>
    <submittedName>
        <fullName evidence="1">Uncharacterized protein</fullName>
    </submittedName>
</protein>
<evidence type="ECO:0000313" key="1">
    <source>
        <dbReference type="EMBL" id="JAD76290.1"/>
    </source>
</evidence>
<reference evidence="1" key="2">
    <citation type="journal article" date="2015" name="Data Brief">
        <title>Shoot transcriptome of the giant reed, Arundo donax.</title>
        <authorList>
            <person name="Barrero R.A."/>
            <person name="Guerrero F.D."/>
            <person name="Moolhuijzen P."/>
            <person name="Goolsby J.A."/>
            <person name="Tidwell J."/>
            <person name="Bellgard S.E."/>
            <person name="Bellgard M.I."/>
        </authorList>
    </citation>
    <scope>NUCLEOTIDE SEQUENCE</scope>
    <source>
        <tissue evidence="1">Shoot tissue taken approximately 20 cm above the soil surface</tissue>
    </source>
</reference>
<reference evidence="1" key="1">
    <citation type="submission" date="2014-09" db="EMBL/GenBank/DDBJ databases">
        <authorList>
            <person name="Magalhaes I.L.F."/>
            <person name="Oliveira U."/>
            <person name="Santos F.R."/>
            <person name="Vidigal T.H.D.A."/>
            <person name="Brescovit A.D."/>
            <person name="Santos A.J."/>
        </authorList>
    </citation>
    <scope>NUCLEOTIDE SEQUENCE</scope>
    <source>
        <tissue evidence="1">Shoot tissue taken approximately 20 cm above the soil surface</tissue>
    </source>
</reference>
<dbReference type="AlphaFoldDB" id="A0A0A9CSC6"/>
<dbReference type="EMBL" id="GBRH01221605">
    <property type="protein sequence ID" value="JAD76290.1"/>
    <property type="molecule type" value="Transcribed_RNA"/>
</dbReference>
<proteinExistence type="predicted"/>
<sequence>MWVKHCLAIALYANKRNCARRTTLFYNSSSELLHNFILIFLACYVKHSNTASI</sequence>
<organism evidence="1">
    <name type="scientific">Arundo donax</name>
    <name type="common">Giant reed</name>
    <name type="synonym">Donax arundinaceus</name>
    <dbReference type="NCBI Taxonomy" id="35708"/>
    <lineage>
        <taxon>Eukaryota</taxon>
        <taxon>Viridiplantae</taxon>
        <taxon>Streptophyta</taxon>
        <taxon>Embryophyta</taxon>
        <taxon>Tracheophyta</taxon>
        <taxon>Spermatophyta</taxon>
        <taxon>Magnoliopsida</taxon>
        <taxon>Liliopsida</taxon>
        <taxon>Poales</taxon>
        <taxon>Poaceae</taxon>
        <taxon>PACMAD clade</taxon>
        <taxon>Arundinoideae</taxon>
        <taxon>Arundineae</taxon>
        <taxon>Arundo</taxon>
    </lineage>
</organism>
<accession>A0A0A9CSC6</accession>